<accession>A0A6J7SG07</accession>
<comment type="similarity">
    <text evidence="1">Belongs to the short-chain dehydrogenases/reductases (SDR) family.</text>
</comment>
<dbReference type="InterPro" id="IPR036291">
    <property type="entry name" value="NAD(P)-bd_dom_sf"/>
</dbReference>
<dbReference type="PRINTS" id="PR00081">
    <property type="entry name" value="GDHRDH"/>
</dbReference>
<dbReference type="InterPro" id="IPR002347">
    <property type="entry name" value="SDR_fam"/>
</dbReference>
<dbReference type="PRINTS" id="PR00080">
    <property type="entry name" value="SDRFAMILY"/>
</dbReference>
<dbReference type="EMBL" id="CAFBQB010000016">
    <property type="protein sequence ID" value="CAB5040057.1"/>
    <property type="molecule type" value="Genomic_DNA"/>
</dbReference>
<dbReference type="Gene3D" id="3.40.50.720">
    <property type="entry name" value="NAD(P)-binding Rossmann-like Domain"/>
    <property type="match status" value="1"/>
</dbReference>
<gene>
    <name evidence="3" type="ORF">UFOPK4248_00208</name>
</gene>
<proteinExistence type="inferred from homology"/>
<reference evidence="3" key="1">
    <citation type="submission" date="2020-05" db="EMBL/GenBank/DDBJ databases">
        <authorList>
            <person name="Chiriac C."/>
            <person name="Salcher M."/>
            <person name="Ghai R."/>
            <person name="Kavagutti S V."/>
        </authorList>
    </citation>
    <scope>NUCLEOTIDE SEQUENCE</scope>
</reference>
<protein>
    <submittedName>
        <fullName evidence="3">Unannotated protein</fullName>
    </submittedName>
</protein>
<name>A0A6J7SG07_9ZZZZ</name>
<dbReference type="PANTHER" id="PTHR42760">
    <property type="entry name" value="SHORT-CHAIN DEHYDROGENASES/REDUCTASES FAMILY MEMBER"/>
    <property type="match status" value="1"/>
</dbReference>
<dbReference type="PANTHER" id="PTHR42760:SF115">
    <property type="entry name" value="3-OXOACYL-[ACYL-CARRIER-PROTEIN] REDUCTASE FABG"/>
    <property type="match status" value="1"/>
</dbReference>
<evidence type="ECO:0000256" key="1">
    <source>
        <dbReference type="ARBA" id="ARBA00006484"/>
    </source>
</evidence>
<evidence type="ECO:0000256" key="2">
    <source>
        <dbReference type="ARBA" id="ARBA00023002"/>
    </source>
</evidence>
<dbReference type="SUPFAM" id="SSF51735">
    <property type="entry name" value="NAD(P)-binding Rossmann-fold domains"/>
    <property type="match status" value="1"/>
</dbReference>
<sequence length="275" mass="28816">MCKLAESELIVSGEDVVPAGYVDNLFDLRDRVAVVTGGGSGLGAAIAIGYAQAGVKTALLDVNEDGMLATKAIIESQGGVVETFVCDVTSKENLTQVSKEIMEKFSQVDILVNSAGSAFRSPAEDFPEDKLDFILNLNLKGTYLAGQVFGNIMLKQGKGSIINIASIGGFIAYPLASAYLASKGGVVQLTKSFALEWGTRGVRVNGIGPTLMDSPLTKKAGVTTSVTADFIKGRMIKERLGLPKELIGAAIFLGSDASLLVNGHTIMCDDGYLIA</sequence>
<keyword evidence="2" id="KW-0560">Oxidoreductase</keyword>
<dbReference type="GO" id="GO:0016616">
    <property type="term" value="F:oxidoreductase activity, acting on the CH-OH group of donors, NAD or NADP as acceptor"/>
    <property type="evidence" value="ECO:0007669"/>
    <property type="project" value="TreeGrafter"/>
</dbReference>
<evidence type="ECO:0000313" key="3">
    <source>
        <dbReference type="EMBL" id="CAB5040057.1"/>
    </source>
</evidence>
<organism evidence="3">
    <name type="scientific">freshwater metagenome</name>
    <dbReference type="NCBI Taxonomy" id="449393"/>
    <lineage>
        <taxon>unclassified sequences</taxon>
        <taxon>metagenomes</taxon>
        <taxon>ecological metagenomes</taxon>
    </lineage>
</organism>
<dbReference type="FunFam" id="3.40.50.720:FF:000084">
    <property type="entry name" value="Short-chain dehydrogenase reductase"/>
    <property type="match status" value="1"/>
</dbReference>
<dbReference type="AlphaFoldDB" id="A0A6J7SG07"/>
<dbReference type="Pfam" id="PF13561">
    <property type="entry name" value="adh_short_C2"/>
    <property type="match status" value="1"/>
</dbReference>